<dbReference type="AlphaFoldDB" id="A0A2T4CX21"/>
<proteinExistence type="predicted"/>
<organism evidence="1">
    <name type="scientific">Pseudidiomarina aestuarii</name>
    <dbReference type="NCBI Taxonomy" id="624146"/>
    <lineage>
        <taxon>Bacteria</taxon>
        <taxon>Pseudomonadati</taxon>
        <taxon>Pseudomonadota</taxon>
        <taxon>Gammaproteobacteria</taxon>
        <taxon>Alteromonadales</taxon>
        <taxon>Idiomarinaceae</taxon>
        <taxon>Pseudidiomarina</taxon>
    </lineage>
</organism>
<evidence type="ECO:0000313" key="1">
    <source>
        <dbReference type="EMBL" id="PTB86094.1"/>
    </source>
</evidence>
<dbReference type="InterPro" id="IPR007495">
    <property type="entry name" value="NqrM"/>
</dbReference>
<gene>
    <name evidence="1" type="ORF">C9940_03815</name>
</gene>
<comment type="caution">
    <text evidence="1">The sequence shown here is derived from an EMBL/GenBank/DDBJ whole genome shotgun (WGS) entry which is preliminary data.</text>
</comment>
<dbReference type="Pfam" id="PF04400">
    <property type="entry name" value="NqrM"/>
    <property type="match status" value="1"/>
</dbReference>
<protein>
    <recommendedName>
        <fullName evidence="2">(Na+)-NQR maturation NqrM</fullName>
    </recommendedName>
</protein>
<sequence length="67" mass="6919">MNTFLAAFVIILLAVTAMAIGVIFGRSAIKGSCGGLNQVGLSGSCGGACSIQEKEECEARKRAKQQN</sequence>
<dbReference type="PANTHER" id="PTHR40691:SF3">
    <property type="entry name" value="(NA+)-NQR MATURATION NQRM"/>
    <property type="match status" value="1"/>
</dbReference>
<dbReference type="PANTHER" id="PTHR40691">
    <property type="entry name" value="(NA+)-NQR MATURATION NQRM"/>
    <property type="match status" value="1"/>
</dbReference>
<evidence type="ECO:0008006" key="2">
    <source>
        <dbReference type="Google" id="ProtNLM"/>
    </source>
</evidence>
<dbReference type="EMBL" id="PYVN01000040">
    <property type="protein sequence ID" value="PTB86094.1"/>
    <property type="molecule type" value="Genomic_DNA"/>
</dbReference>
<reference evidence="1" key="1">
    <citation type="submission" date="2018-03" db="EMBL/GenBank/DDBJ databases">
        <title>Cross-interface Injection: A General Nanoliter Liquid Handling Method Applied to Single Cells Genome Amplification Automated Nanoliter Liquid Handling Applied to Single Cell Multiple Displacement Amplification.</title>
        <authorList>
            <person name="Yun J."/>
            <person name="Xu P."/>
            <person name="Xu J."/>
            <person name="Dai X."/>
            <person name="Wang Y."/>
            <person name="Zheng X."/>
            <person name="Cao C."/>
            <person name="Yi Q."/>
            <person name="Zhu Y."/>
            <person name="Wang L."/>
            <person name="Dong Z."/>
            <person name="Huang Y."/>
            <person name="Huang L."/>
            <person name="Du W."/>
        </authorList>
    </citation>
    <scope>NUCLEOTIDE SEQUENCE [LARGE SCALE GENOMIC DNA]</scope>
    <source>
        <strain evidence="1">Z-D3-2</strain>
    </source>
</reference>
<name>A0A2T4CX21_9GAMM</name>
<accession>A0A2T4CX21</accession>